<proteinExistence type="predicted"/>
<evidence type="ECO:0000313" key="3">
    <source>
        <dbReference type="Proteomes" id="UP000268014"/>
    </source>
</evidence>
<dbReference type="AlphaFoldDB" id="A0A0N4WEV3"/>
<name>A0A0N4WEV3_HAEPC</name>
<keyword evidence="3" id="KW-1185">Reference proteome</keyword>
<feature type="compositionally biased region" description="Low complexity" evidence="1">
    <location>
        <begin position="289"/>
        <end position="301"/>
    </location>
</feature>
<sequence length="363" mass="40677">MVVLTFYCQGQCHTSVNRLPSNRRYAIFPSLPTQDIPKALTTIPNIFLLRIFIDSDTDTLGNPQGDIQGYLRVYPKYTSELFVVGYDSDILNLDNYGKAEYMSLERVFAHPVLLASWVLPSSHPYFSVVLLRAPLRDAICCDPFSNVCVTTIGGKQRRRHRQTSFDRGYPQMGTSNHYDRPVFPAQSLYDIMGPSKEERCSSPSCSTCNDDDRSECLSCATSRLLLNADSIRISEADPEACCCASFSEPLTLENDVYESDSKEDSEMPRRKPYTTEASSSTSRGNPPESSSQRSRRSYSQSVTRNEKTGGRSETVTAEREALSILQNLESFFGLKTTSIGSSRPADSRAGTDWLVLVYTYTYQ</sequence>
<protein>
    <submittedName>
        <fullName evidence="4">Sema domain-containing protein</fullName>
    </submittedName>
</protein>
<dbReference type="WBParaSite" id="HPLM_0000919401-mRNA-1">
    <property type="protein sequence ID" value="HPLM_0000919401-mRNA-1"/>
    <property type="gene ID" value="HPLM_0000919401"/>
</dbReference>
<organism evidence="4">
    <name type="scientific">Haemonchus placei</name>
    <name type="common">Barber's pole worm</name>
    <dbReference type="NCBI Taxonomy" id="6290"/>
    <lineage>
        <taxon>Eukaryota</taxon>
        <taxon>Metazoa</taxon>
        <taxon>Ecdysozoa</taxon>
        <taxon>Nematoda</taxon>
        <taxon>Chromadorea</taxon>
        <taxon>Rhabditida</taxon>
        <taxon>Rhabditina</taxon>
        <taxon>Rhabditomorpha</taxon>
        <taxon>Strongyloidea</taxon>
        <taxon>Trichostrongylidae</taxon>
        <taxon>Haemonchus</taxon>
    </lineage>
</organism>
<dbReference type="OrthoDB" id="10495753at2759"/>
<accession>A0A0N4WEV3</accession>
<feature type="compositionally biased region" description="Polar residues" evidence="1">
    <location>
        <begin position="275"/>
        <end position="288"/>
    </location>
</feature>
<reference evidence="2 3" key="2">
    <citation type="submission" date="2018-11" db="EMBL/GenBank/DDBJ databases">
        <authorList>
            <consortium name="Pathogen Informatics"/>
        </authorList>
    </citation>
    <scope>NUCLEOTIDE SEQUENCE [LARGE SCALE GENOMIC DNA]</scope>
    <source>
        <strain evidence="2 3">MHpl1</strain>
    </source>
</reference>
<reference evidence="4" key="1">
    <citation type="submission" date="2017-02" db="UniProtKB">
        <authorList>
            <consortium name="WormBaseParasite"/>
        </authorList>
    </citation>
    <scope>IDENTIFICATION</scope>
</reference>
<evidence type="ECO:0000313" key="2">
    <source>
        <dbReference type="EMBL" id="VDO36811.1"/>
    </source>
</evidence>
<dbReference type="EMBL" id="UZAF01017009">
    <property type="protein sequence ID" value="VDO36811.1"/>
    <property type="molecule type" value="Genomic_DNA"/>
</dbReference>
<gene>
    <name evidence="2" type="ORF">HPLM_LOCUS9186</name>
</gene>
<feature type="region of interest" description="Disordered" evidence="1">
    <location>
        <begin position="254"/>
        <end position="317"/>
    </location>
</feature>
<evidence type="ECO:0000256" key="1">
    <source>
        <dbReference type="SAM" id="MobiDB-lite"/>
    </source>
</evidence>
<feature type="compositionally biased region" description="Basic and acidic residues" evidence="1">
    <location>
        <begin position="304"/>
        <end position="317"/>
    </location>
</feature>
<dbReference type="Proteomes" id="UP000268014">
    <property type="component" value="Unassembled WGS sequence"/>
</dbReference>
<evidence type="ECO:0000313" key="4">
    <source>
        <dbReference type="WBParaSite" id="HPLM_0000919401-mRNA-1"/>
    </source>
</evidence>
<feature type="compositionally biased region" description="Basic and acidic residues" evidence="1">
    <location>
        <begin position="259"/>
        <end position="269"/>
    </location>
</feature>